<gene>
    <name evidence="2" type="ORF">I3J27_06025</name>
</gene>
<feature type="region of interest" description="Disordered" evidence="1">
    <location>
        <begin position="1"/>
        <end position="37"/>
    </location>
</feature>
<proteinExistence type="predicted"/>
<protein>
    <submittedName>
        <fullName evidence="2">Uncharacterized protein</fullName>
    </submittedName>
</protein>
<reference evidence="2" key="1">
    <citation type="submission" date="2021-12" db="EMBL/GenBank/DDBJ databases">
        <title>Bradyrhizobium xenonodulans sp. nov.</title>
        <authorList>
            <person name="Claassens R."/>
            <person name="Venter S.N."/>
            <person name="Beukes C.W."/>
            <person name="Stepkowski T."/>
            <person name="Steenkamp E.T."/>
        </authorList>
    </citation>
    <scope>NUCLEOTIDE SEQUENCE</scope>
    <source>
        <strain evidence="2">14AB</strain>
    </source>
</reference>
<dbReference type="Proteomes" id="UP001179614">
    <property type="component" value="Chromosome"/>
</dbReference>
<accession>A0ABY7MNM2</accession>
<dbReference type="RefSeq" id="WP_270166378.1">
    <property type="nucleotide sequence ID" value="NZ_CP089391.1"/>
</dbReference>
<sequence length="111" mass="11794">MALVADARTSKPSRPMRGEEAEKSRHARRANAGGRSNLRSRCRIDTAALAEQQIAFGLQLFLTDQVIRSDEALAIGGSKTIARTLRRPAGALGLPAMAVTMAGRALGPWPG</sequence>
<evidence type="ECO:0000313" key="3">
    <source>
        <dbReference type="Proteomes" id="UP001179614"/>
    </source>
</evidence>
<keyword evidence="3" id="KW-1185">Reference proteome</keyword>
<dbReference type="EMBL" id="CP089391">
    <property type="protein sequence ID" value="WBL79985.1"/>
    <property type="molecule type" value="Genomic_DNA"/>
</dbReference>
<evidence type="ECO:0000313" key="2">
    <source>
        <dbReference type="EMBL" id="WBL79985.1"/>
    </source>
</evidence>
<evidence type="ECO:0000256" key="1">
    <source>
        <dbReference type="SAM" id="MobiDB-lite"/>
    </source>
</evidence>
<name>A0ABY7MNM2_9BRAD</name>
<organism evidence="2 3">
    <name type="scientific">Bradyrhizobium xenonodulans</name>
    <dbReference type="NCBI Taxonomy" id="2736875"/>
    <lineage>
        <taxon>Bacteria</taxon>
        <taxon>Pseudomonadati</taxon>
        <taxon>Pseudomonadota</taxon>
        <taxon>Alphaproteobacteria</taxon>
        <taxon>Hyphomicrobiales</taxon>
        <taxon>Nitrobacteraceae</taxon>
        <taxon>Bradyrhizobium</taxon>
    </lineage>
</organism>